<reference evidence="2" key="1">
    <citation type="journal article" date="2023" name="Mol. Phylogenet. Evol.">
        <title>Genome-scale phylogeny and comparative genomics of the fungal order Sordariales.</title>
        <authorList>
            <person name="Hensen N."/>
            <person name="Bonometti L."/>
            <person name="Westerberg I."/>
            <person name="Brannstrom I.O."/>
            <person name="Guillou S."/>
            <person name="Cros-Aarteil S."/>
            <person name="Calhoun S."/>
            <person name="Haridas S."/>
            <person name="Kuo A."/>
            <person name="Mondo S."/>
            <person name="Pangilinan J."/>
            <person name="Riley R."/>
            <person name="LaButti K."/>
            <person name="Andreopoulos B."/>
            <person name="Lipzen A."/>
            <person name="Chen C."/>
            <person name="Yan M."/>
            <person name="Daum C."/>
            <person name="Ng V."/>
            <person name="Clum A."/>
            <person name="Steindorff A."/>
            <person name="Ohm R.A."/>
            <person name="Martin F."/>
            <person name="Silar P."/>
            <person name="Natvig D.O."/>
            <person name="Lalanne C."/>
            <person name="Gautier V."/>
            <person name="Ament-Velasquez S.L."/>
            <person name="Kruys A."/>
            <person name="Hutchinson M.I."/>
            <person name="Powell A.J."/>
            <person name="Barry K."/>
            <person name="Miller A.N."/>
            <person name="Grigoriev I.V."/>
            <person name="Debuchy R."/>
            <person name="Gladieux P."/>
            <person name="Hiltunen Thoren M."/>
            <person name="Johannesson H."/>
        </authorList>
    </citation>
    <scope>NUCLEOTIDE SEQUENCE</scope>
    <source>
        <strain evidence="2">CBS 168.71</strain>
    </source>
</reference>
<name>A0AAE0HMS7_9PEZI</name>
<dbReference type="GeneID" id="87845995"/>
<protein>
    <submittedName>
        <fullName evidence="2">Glucose-repressible protein Grg1</fullName>
    </submittedName>
</protein>
<sequence length="71" mass="7546">MDTIKQAGNYVSDKLQGSTHEASKEANKEVAKDNNANVGTRLEAAGDAIGDKAKEHKHDASAEANKQSITH</sequence>
<evidence type="ECO:0000313" key="3">
    <source>
        <dbReference type="Proteomes" id="UP001278766"/>
    </source>
</evidence>
<dbReference type="AlphaFoldDB" id="A0AAE0HMS7"/>
<dbReference type="PANTHER" id="PTHR38789">
    <property type="entry name" value="REPRESSIBLE PROTEIN GRG1, PUTATIVE (AFU_ORTHOLOGUE AFUA_5G14210)-RELATED"/>
    <property type="match status" value="1"/>
</dbReference>
<feature type="compositionally biased region" description="Basic and acidic residues" evidence="1">
    <location>
        <begin position="21"/>
        <end position="32"/>
    </location>
</feature>
<feature type="region of interest" description="Disordered" evidence="1">
    <location>
        <begin position="1"/>
        <end position="71"/>
    </location>
</feature>
<evidence type="ECO:0000256" key="1">
    <source>
        <dbReference type="SAM" id="MobiDB-lite"/>
    </source>
</evidence>
<feature type="compositionally biased region" description="Basic and acidic residues" evidence="1">
    <location>
        <begin position="49"/>
        <end position="61"/>
    </location>
</feature>
<dbReference type="RefSeq" id="XP_062662820.1">
    <property type="nucleotide sequence ID" value="XM_062809047.1"/>
</dbReference>
<evidence type="ECO:0000313" key="2">
    <source>
        <dbReference type="EMBL" id="KAK3299306.1"/>
    </source>
</evidence>
<dbReference type="PANTHER" id="PTHR38789:SF1">
    <property type="entry name" value="GLUCOSE-REPRESSIBLE GENE PROTEIN-RELATED"/>
    <property type="match status" value="1"/>
</dbReference>
<dbReference type="Pfam" id="PF11034">
    <property type="entry name" value="Grg1"/>
    <property type="match status" value="1"/>
</dbReference>
<dbReference type="EMBL" id="JAUEPN010000002">
    <property type="protein sequence ID" value="KAK3299306.1"/>
    <property type="molecule type" value="Genomic_DNA"/>
</dbReference>
<dbReference type="InterPro" id="IPR020100">
    <property type="entry name" value="Glc-repressible_Grg1"/>
</dbReference>
<dbReference type="Proteomes" id="UP001278766">
    <property type="component" value="Unassembled WGS sequence"/>
</dbReference>
<keyword evidence="3" id="KW-1185">Reference proteome</keyword>
<accession>A0AAE0HMS7</accession>
<organism evidence="2 3">
    <name type="scientific">Chaetomium fimeti</name>
    <dbReference type="NCBI Taxonomy" id="1854472"/>
    <lineage>
        <taxon>Eukaryota</taxon>
        <taxon>Fungi</taxon>
        <taxon>Dikarya</taxon>
        <taxon>Ascomycota</taxon>
        <taxon>Pezizomycotina</taxon>
        <taxon>Sordariomycetes</taxon>
        <taxon>Sordariomycetidae</taxon>
        <taxon>Sordariales</taxon>
        <taxon>Chaetomiaceae</taxon>
        <taxon>Chaetomium</taxon>
    </lineage>
</organism>
<gene>
    <name evidence="2" type="ORF">B0H64DRAFT_97018</name>
</gene>
<proteinExistence type="predicted"/>
<comment type="caution">
    <text evidence="2">The sequence shown here is derived from an EMBL/GenBank/DDBJ whole genome shotgun (WGS) entry which is preliminary data.</text>
</comment>
<reference evidence="2" key="2">
    <citation type="submission" date="2023-06" db="EMBL/GenBank/DDBJ databases">
        <authorList>
            <consortium name="Lawrence Berkeley National Laboratory"/>
            <person name="Haridas S."/>
            <person name="Hensen N."/>
            <person name="Bonometti L."/>
            <person name="Westerberg I."/>
            <person name="Brannstrom I.O."/>
            <person name="Guillou S."/>
            <person name="Cros-Aarteil S."/>
            <person name="Calhoun S."/>
            <person name="Kuo A."/>
            <person name="Mondo S."/>
            <person name="Pangilinan J."/>
            <person name="Riley R."/>
            <person name="Labutti K."/>
            <person name="Andreopoulos B."/>
            <person name="Lipzen A."/>
            <person name="Chen C."/>
            <person name="Yanf M."/>
            <person name="Daum C."/>
            <person name="Ng V."/>
            <person name="Clum A."/>
            <person name="Steindorff A."/>
            <person name="Ohm R."/>
            <person name="Martin F."/>
            <person name="Silar P."/>
            <person name="Natvig D."/>
            <person name="Lalanne C."/>
            <person name="Gautier V."/>
            <person name="Ament-Velasquez S.L."/>
            <person name="Kruys A."/>
            <person name="Hutchinson M.I."/>
            <person name="Powell A.J."/>
            <person name="Barry K."/>
            <person name="Miller A.N."/>
            <person name="Grigoriev I.V."/>
            <person name="Debuchy R."/>
            <person name="Gladieux P."/>
            <person name="Thoren M.H."/>
            <person name="Johannesson H."/>
        </authorList>
    </citation>
    <scope>NUCLEOTIDE SEQUENCE</scope>
    <source>
        <strain evidence="2">CBS 168.71</strain>
    </source>
</reference>